<dbReference type="SUPFAM" id="SSF47807">
    <property type="entry name" value="5' to 3' exonuclease, C-terminal subdomain"/>
    <property type="match status" value="1"/>
</dbReference>
<keyword evidence="13" id="KW-0540">Nuclease</keyword>
<dbReference type="InterPro" id="IPR029060">
    <property type="entry name" value="PIN-like_dom_sf"/>
</dbReference>
<evidence type="ECO:0000256" key="9">
    <source>
        <dbReference type="ARBA" id="ARBA00023125"/>
    </source>
</evidence>
<evidence type="ECO:0000256" key="1">
    <source>
        <dbReference type="ARBA" id="ARBA00007705"/>
    </source>
</evidence>
<evidence type="ECO:0000256" key="12">
    <source>
        <dbReference type="NCBIfam" id="TIGR00593"/>
    </source>
</evidence>
<evidence type="ECO:0000256" key="3">
    <source>
        <dbReference type="ARBA" id="ARBA00020311"/>
    </source>
</evidence>
<feature type="domain" description="DNA-directed DNA polymerase family A palm" evidence="15">
    <location>
        <begin position="627"/>
        <end position="833"/>
    </location>
</feature>
<dbReference type="PROSITE" id="PS00447">
    <property type="entry name" value="DNA_POLYMERASE_A"/>
    <property type="match status" value="1"/>
</dbReference>
<proteinExistence type="inferred from homology"/>
<dbReference type="SMART" id="SM00482">
    <property type="entry name" value="POLAc"/>
    <property type="match status" value="1"/>
</dbReference>
<keyword evidence="13" id="KW-0378">Hydrolase</keyword>
<evidence type="ECO:0000256" key="8">
    <source>
        <dbReference type="ARBA" id="ARBA00022932"/>
    </source>
</evidence>
<dbReference type="KEGG" id="fgi:OP10G_1706"/>
<reference evidence="16 17" key="1">
    <citation type="journal article" date="2014" name="PLoS ONE">
        <title>The first complete genome sequence of the class fimbriimonadia in the phylum armatimonadetes.</title>
        <authorList>
            <person name="Hu Z.Y."/>
            <person name="Wang Y.Z."/>
            <person name="Im W.T."/>
            <person name="Wang S.Y."/>
            <person name="Zhao G.P."/>
            <person name="Zheng H.J."/>
            <person name="Quan Z.X."/>
        </authorList>
    </citation>
    <scope>NUCLEOTIDE SEQUENCE [LARGE SCALE GENOMIC DNA]</scope>
    <source>
        <strain evidence="16">Gsoil 348</strain>
    </source>
</reference>
<dbReference type="CDD" id="cd06140">
    <property type="entry name" value="DNA_polA_I_Bacillus_like_exo"/>
    <property type="match status" value="1"/>
</dbReference>
<keyword evidence="5 13" id="KW-0548">Nucleotidyltransferase</keyword>
<keyword evidence="17" id="KW-1185">Reference proteome</keyword>
<dbReference type="SUPFAM" id="SSF53098">
    <property type="entry name" value="Ribonuclease H-like"/>
    <property type="match status" value="1"/>
</dbReference>
<keyword evidence="13" id="KW-0269">Exonuclease</keyword>
<comment type="catalytic activity">
    <reaction evidence="11 13">
        <text>DNA(n) + a 2'-deoxyribonucleoside 5'-triphosphate = DNA(n+1) + diphosphate</text>
        <dbReference type="Rhea" id="RHEA:22508"/>
        <dbReference type="Rhea" id="RHEA-COMP:17339"/>
        <dbReference type="Rhea" id="RHEA-COMP:17340"/>
        <dbReference type="ChEBI" id="CHEBI:33019"/>
        <dbReference type="ChEBI" id="CHEBI:61560"/>
        <dbReference type="ChEBI" id="CHEBI:173112"/>
        <dbReference type="EC" id="2.7.7.7"/>
    </reaction>
</comment>
<keyword evidence="4 13" id="KW-0808">Transferase</keyword>
<keyword evidence="8 13" id="KW-0239">DNA-directed DNA polymerase</keyword>
<dbReference type="InterPro" id="IPR019760">
    <property type="entry name" value="DNA-dir_DNA_pol_A_CS"/>
</dbReference>
<dbReference type="Gene3D" id="1.10.150.20">
    <property type="entry name" value="5' to 3' exonuclease, C-terminal subdomain"/>
    <property type="match status" value="2"/>
</dbReference>
<gene>
    <name evidence="13" type="primary">polA</name>
    <name evidence="16" type="ORF">OP10G_1706</name>
</gene>
<evidence type="ECO:0000256" key="5">
    <source>
        <dbReference type="ARBA" id="ARBA00022695"/>
    </source>
</evidence>
<evidence type="ECO:0000256" key="10">
    <source>
        <dbReference type="ARBA" id="ARBA00023204"/>
    </source>
</evidence>
<dbReference type="GO" id="GO:0006302">
    <property type="term" value="P:double-strand break repair"/>
    <property type="evidence" value="ECO:0007669"/>
    <property type="project" value="TreeGrafter"/>
</dbReference>
<dbReference type="SMART" id="SM00279">
    <property type="entry name" value="HhH2"/>
    <property type="match status" value="1"/>
</dbReference>
<evidence type="ECO:0000259" key="14">
    <source>
        <dbReference type="SMART" id="SM00475"/>
    </source>
</evidence>
<dbReference type="PRINTS" id="PR00868">
    <property type="entry name" value="DNAPOLI"/>
</dbReference>
<dbReference type="Gene3D" id="3.30.420.10">
    <property type="entry name" value="Ribonuclease H-like superfamily/Ribonuclease H"/>
    <property type="match status" value="1"/>
</dbReference>
<dbReference type="CDD" id="cd09859">
    <property type="entry name" value="PIN_53EXO"/>
    <property type="match status" value="1"/>
</dbReference>
<dbReference type="Pfam" id="PF01367">
    <property type="entry name" value="5_3_exonuc"/>
    <property type="match status" value="1"/>
</dbReference>
<organism evidence="16 17">
    <name type="scientific">Fimbriimonas ginsengisoli Gsoil 348</name>
    <dbReference type="NCBI Taxonomy" id="661478"/>
    <lineage>
        <taxon>Bacteria</taxon>
        <taxon>Bacillati</taxon>
        <taxon>Armatimonadota</taxon>
        <taxon>Fimbriimonadia</taxon>
        <taxon>Fimbriimonadales</taxon>
        <taxon>Fimbriimonadaceae</taxon>
        <taxon>Fimbriimonas</taxon>
    </lineage>
</organism>
<dbReference type="GO" id="GO:0003887">
    <property type="term" value="F:DNA-directed DNA polymerase activity"/>
    <property type="evidence" value="ECO:0007669"/>
    <property type="project" value="UniProtKB-UniRule"/>
</dbReference>
<dbReference type="PANTHER" id="PTHR10133:SF27">
    <property type="entry name" value="DNA POLYMERASE NU"/>
    <property type="match status" value="1"/>
</dbReference>
<keyword evidence="9 13" id="KW-0238">DNA-binding</keyword>
<dbReference type="SUPFAM" id="SSF56672">
    <property type="entry name" value="DNA/RNA polymerases"/>
    <property type="match status" value="1"/>
</dbReference>
<dbReference type="FunFam" id="1.10.150.20:FF:000002">
    <property type="entry name" value="DNA polymerase I"/>
    <property type="match status" value="1"/>
</dbReference>
<dbReference type="GO" id="GO:0008409">
    <property type="term" value="F:5'-3' exonuclease activity"/>
    <property type="evidence" value="ECO:0007669"/>
    <property type="project" value="UniProtKB-UniRule"/>
</dbReference>
<dbReference type="HOGENOM" id="CLU_004675_0_0_0"/>
<dbReference type="AlphaFoldDB" id="A0A068NU24"/>
<evidence type="ECO:0000256" key="6">
    <source>
        <dbReference type="ARBA" id="ARBA00022705"/>
    </source>
</evidence>
<evidence type="ECO:0000256" key="11">
    <source>
        <dbReference type="ARBA" id="ARBA00049244"/>
    </source>
</evidence>
<keyword evidence="7 13" id="KW-0227">DNA damage</keyword>
<dbReference type="InterPro" id="IPR036279">
    <property type="entry name" value="5-3_exonuclease_C_sf"/>
</dbReference>
<dbReference type="NCBIfam" id="TIGR00593">
    <property type="entry name" value="pola"/>
    <property type="match status" value="1"/>
</dbReference>
<dbReference type="GO" id="GO:0003677">
    <property type="term" value="F:DNA binding"/>
    <property type="evidence" value="ECO:0007669"/>
    <property type="project" value="UniProtKB-UniRule"/>
</dbReference>
<dbReference type="InterPro" id="IPR018320">
    <property type="entry name" value="DNA_polymerase_1"/>
</dbReference>
<name>A0A068NU24_FIMGI</name>
<dbReference type="CDD" id="cd08637">
    <property type="entry name" value="DNA_pol_A_pol_I_C"/>
    <property type="match status" value="1"/>
</dbReference>
<dbReference type="PANTHER" id="PTHR10133">
    <property type="entry name" value="DNA POLYMERASE I"/>
    <property type="match status" value="1"/>
</dbReference>
<dbReference type="OrthoDB" id="9806424at2"/>
<dbReference type="STRING" id="661478.OP10G_1706"/>
<dbReference type="Gene3D" id="1.20.1060.10">
    <property type="entry name" value="Taq DNA Polymerase, Chain T, domain 4"/>
    <property type="match status" value="1"/>
</dbReference>
<evidence type="ECO:0000256" key="13">
    <source>
        <dbReference type="RuleBase" id="RU004460"/>
    </source>
</evidence>
<dbReference type="EMBL" id="CP007139">
    <property type="protein sequence ID" value="AIE85074.1"/>
    <property type="molecule type" value="Genomic_DNA"/>
</dbReference>
<comment type="similarity">
    <text evidence="1 13">Belongs to the DNA polymerase type-A family.</text>
</comment>
<dbReference type="InterPro" id="IPR008918">
    <property type="entry name" value="HhH2"/>
</dbReference>
<evidence type="ECO:0000259" key="15">
    <source>
        <dbReference type="SMART" id="SM00482"/>
    </source>
</evidence>
<dbReference type="CDD" id="cd09898">
    <property type="entry name" value="H3TH_53EXO"/>
    <property type="match status" value="1"/>
</dbReference>
<dbReference type="FunFam" id="1.20.1060.10:FF:000001">
    <property type="entry name" value="DNA polymerase I"/>
    <property type="match status" value="1"/>
</dbReference>
<evidence type="ECO:0000256" key="7">
    <source>
        <dbReference type="ARBA" id="ARBA00022763"/>
    </source>
</evidence>
<dbReference type="SMART" id="SM00475">
    <property type="entry name" value="53EXOc"/>
    <property type="match status" value="1"/>
</dbReference>
<dbReference type="EC" id="2.7.7.7" evidence="2 12"/>
<evidence type="ECO:0000256" key="4">
    <source>
        <dbReference type="ARBA" id="ARBA00022679"/>
    </source>
</evidence>
<dbReference type="RefSeq" id="WP_025226330.1">
    <property type="nucleotide sequence ID" value="NZ_CP007139.1"/>
</dbReference>
<dbReference type="InterPro" id="IPR012337">
    <property type="entry name" value="RNaseH-like_sf"/>
</dbReference>
<dbReference type="GO" id="GO:0006261">
    <property type="term" value="P:DNA-templated DNA replication"/>
    <property type="evidence" value="ECO:0007669"/>
    <property type="project" value="UniProtKB-UniRule"/>
</dbReference>
<dbReference type="SUPFAM" id="SSF88723">
    <property type="entry name" value="PIN domain-like"/>
    <property type="match status" value="1"/>
</dbReference>
<dbReference type="InterPro" id="IPR020045">
    <property type="entry name" value="DNA_polI_H3TH"/>
</dbReference>
<accession>A0A068NU24</accession>
<dbReference type="FunFam" id="1.10.150.20:FF:000003">
    <property type="entry name" value="DNA polymerase I"/>
    <property type="match status" value="1"/>
</dbReference>
<dbReference type="eggNOG" id="COG0749">
    <property type="taxonomic scope" value="Bacteria"/>
</dbReference>
<dbReference type="InterPro" id="IPR043502">
    <property type="entry name" value="DNA/RNA_pol_sf"/>
</dbReference>
<comment type="function">
    <text evidence="13">In addition to polymerase activity, this DNA polymerase exhibits 5'-3' exonuclease activity.</text>
</comment>
<dbReference type="InterPro" id="IPR036397">
    <property type="entry name" value="RNaseH_sf"/>
</dbReference>
<sequence length="870" mass="96456">MDSKRLVVIDGYSLLYRAFFATRYLSTSDGRPTNALHGFTSMLFLLLEKVKPHAIVVALDAPGKTFRHAEYEAYKGTRRETADELKVQLVGARDFIASLGIPSVEMTGYEADDVVGTISYLAETNGYDTTIVTGDLDALQLVDKCVSVLTMKMGVTDTVTYGPAEVVERYGFGPEFVPDFKALKGDTSDNIPGVPGIGDKGAAELIQGFGTIEEMIRRFDELPAKYQKKIEGNQEQMLLSKRLATIVRDVPLKYDFKPFVLTEAQMTAAVAMLESFEFRQHVRRAPIVLGQYLDGNSPASQDGVGGPAAEIEDEAIEVRNCEAASYGDLVKFVDDRIYAVYFAQPLTARRDLFGESERKAYVAVGADVCETSEADALKLIGDIPGLAVLHDAKAAYRQFPGYRPAPRFDTLLAAYVLRSERSSYPLRDLVQGQLDTAPPNTPQEMAAALYLLEKPLAERLIKEDQDRVYREVELPLIPVLAEMENLGVCTRRDQLREFSKELEIAIERITQHIYELAGERFTIGSPKQLGEVLFDKLKLPGATKTKTGYATGVEILGEMAGTHEIAAEVLSWRELTKLKSTYADSLEKLVQADGRIHTTYSQTVAATGRLSSNDPNLQNIPIRTELGRGIRKAFVADKGYCMASLDYSQIELRILAHMCGEAALVDAFRERVDVHTVTAQEMFGLGEGKATKEQRRLAKMLNYAVLYGVSEFGLAQQLGGGFSVAEARELIKQYNERFPSVREFTKSIVAEAKSKGFTTTLYGRRRYHPDIHAPKMNERKAAERQAMNAPIQGTAADMLKIAMLRCRDILDGGPTRMLLNVHDELVFEIREGDEAVIPKLRTAMEMALPLTVPIEVDAKIGPDWNDMTPV</sequence>
<dbReference type="Pfam" id="PF02739">
    <property type="entry name" value="5_3_exonuc_N"/>
    <property type="match status" value="1"/>
</dbReference>
<dbReference type="Gene3D" id="3.40.50.1010">
    <property type="entry name" value="5'-nuclease"/>
    <property type="match status" value="1"/>
</dbReference>
<evidence type="ECO:0000313" key="16">
    <source>
        <dbReference type="EMBL" id="AIE85074.1"/>
    </source>
</evidence>
<dbReference type="Proteomes" id="UP000027982">
    <property type="component" value="Chromosome"/>
</dbReference>
<dbReference type="InterPro" id="IPR002298">
    <property type="entry name" value="DNA_polymerase_A"/>
</dbReference>
<keyword evidence="10 13" id="KW-0234">DNA repair</keyword>
<dbReference type="InterPro" id="IPR002421">
    <property type="entry name" value="5-3_exonuclease"/>
</dbReference>
<dbReference type="NCBIfam" id="NF004397">
    <property type="entry name" value="PRK05755.1"/>
    <property type="match status" value="1"/>
</dbReference>
<protein>
    <recommendedName>
        <fullName evidence="3 12">DNA polymerase I</fullName>
        <ecNumber evidence="2 12">2.7.7.7</ecNumber>
    </recommendedName>
</protein>
<dbReference type="InterPro" id="IPR001098">
    <property type="entry name" value="DNA-dir_DNA_pol_A_palm_dom"/>
</dbReference>
<dbReference type="Pfam" id="PF00476">
    <property type="entry name" value="DNA_pol_A"/>
    <property type="match status" value="1"/>
</dbReference>
<dbReference type="InterPro" id="IPR020046">
    <property type="entry name" value="5-3_exonucl_a-hlix_arch_N"/>
</dbReference>
<dbReference type="Gene3D" id="3.30.70.370">
    <property type="match status" value="1"/>
</dbReference>
<evidence type="ECO:0000313" key="17">
    <source>
        <dbReference type="Proteomes" id="UP000027982"/>
    </source>
</evidence>
<evidence type="ECO:0000256" key="2">
    <source>
        <dbReference type="ARBA" id="ARBA00012417"/>
    </source>
</evidence>
<feature type="domain" description="5'-3' exonuclease" evidence="14">
    <location>
        <begin position="4"/>
        <end position="262"/>
    </location>
</feature>
<keyword evidence="6 13" id="KW-0235">DNA replication</keyword>